<protein>
    <recommendedName>
        <fullName evidence="4">Low molecular weight antigen MTB12-like C-terminal domain-containing protein</fullName>
    </recommendedName>
</protein>
<proteinExistence type="inferred from homology"/>
<dbReference type="EMBL" id="FNSV01000005">
    <property type="protein sequence ID" value="SED54481.1"/>
    <property type="molecule type" value="Genomic_DNA"/>
</dbReference>
<dbReference type="InterPro" id="IPR058644">
    <property type="entry name" value="Mtb12-like_C"/>
</dbReference>
<keyword evidence="6" id="KW-1185">Reference proteome</keyword>
<accession>A0A1H5BJX3</accession>
<reference evidence="6" key="1">
    <citation type="submission" date="2016-10" db="EMBL/GenBank/DDBJ databases">
        <authorList>
            <person name="Varghese N."/>
            <person name="Submissions S."/>
        </authorList>
    </citation>
    <scope>NUCLEOTIDE SEQUENCE [LARGE SCALE GENOMIC DNA]</scope>
    <source>
        <strain evidence="6">DSM 44498</strain>
    </source>
</reference>
<feature type="signal peptide" evidence="3">
    <location>
        <begin position="1"/>
        <end position="22"/>
    </location>
</feature>
<feature type="chain" id="PRO_5010278242" description="Low molecular weight antigen MTB12-like C-terminal domain-containing protein" evidence="3">
    <location>
        <begin position="23"/>
        <end position="156"/>
    </location>
</feature>
<dbReference type="Proteomes" id="UP000183561">
    <property type="component" value="Unassembled WGS sequence"/>
</dbReference>
<feature type="domain" description="Low molecular weight antigen MTB12-like C-terminal" evidence="4">
    <location>
        <begin position="54"/>
        <end position="153"/>
    </location>
</feature>
<organism evidence="5 6">
    <name type="scientific">Rhodococcus koreensis</name>
    <dbReference type="NCBI Taxonomy" id="99653"/>
    <lineage>
        <taxon>Bacteria</taxon>
        <taxon>Bacillati</taxon>
        <taxon>Actinomycetota</taxon>
        <taxon>Actinomycetes</taxon>
        <taxon>Mycobacteriales</taxon>
        <taxon>Nocardiaceae</taxon>
        <taxon>Rhodococcus</taxon>
    </lineage>
</organism>
<evidence type="ECO:0000313" key="6">
    <source>
        <dbReference type="Proteomes" id="UP000183561"/>
    </source>
</evidence>
<evidence type="ECO:0000313" key="5">
    <source>
        <dbReference type="EMBL" id="SED54481.1"/>
    </source>
</evidence>
<evidence type="ECO:0000256" key="1">
    <source>
        <dbReference type="ARBA" id="ARBA00022729"/>
    </source>
</evidence>
<evidence type="ECO:0000256" key="3">
    <source>
        <dbReference type="SAM" id="SignalP"/>
    </source>
</evidence>
<dbReference type="AlphaFoldDB" id="A0A1H5BJX3"/>
<gene>
    <name evidence="5" type="ORF">SAMN04490239_8718</name>
</gene>
<dbReference type="PROSITE" id="PS51257">
    <property type="entry name" value="PROKAR_LIPOPROTEIN"/>
    <property type="match status" value="1"/>
</dbReference>
<name>A0A1H5BJX3_9NOCA</name>
<comment type="similarity">
    <text evidence="2">Belongs to the MTB12 family.</text>
</comment>
<evidence type="ECO:0000259" key="4">
    <source>
        <dbReference type="Pfam" id="PF26580"/>
    </source>
</evidence>
<dbReference type="RefSeq" id="WP_072941929.1">
    <property type="nucleotide sequence ID" value="NZ_FNSV01000005.1"/>
</dbReference>
<sequence length="156" mass="16240">MTFRFKSIPIAGVVVATSVLMAACSSHGGESAPPSVGVEATSSVPATPDIPGLLPTADELTALYNTALDYDVPLSDRVNLIQGVDDADPRLAQKFVQEGMTVEFHLVVDRGDGSLLAFGNPVLQGQAQPEGSPIPFVAEDGAWKIARSWACSQAGC</sequence>
<dbReference type="Pfam" id="PF26580">
    <property type="entry name" value="Mtb12_C"/>
    <property type="match status" value="1"/>
</dbReference>
<evidence type="ECO:0000256" key="2">
    <source>
        <dbReference type="ARBA" id="ARBA00093774"/>
    </source>
</evidence>
<keyword evidence="1 3" id="KW-0732">Signal</keyword>